<comment type="caution">
    <text evidence="1">The sequence shown here is derived from an EMBL/GenBank/DDBJ whole genome shotgun (WGS) entry which is preliminary data.</text>
</comment>
<dbReference type="PANTHER" id="PTHR38479:SF2">
    <property type="entry name" value="WINGED HELIX DNA-BINDING DOMAIN-CONTAINING PROTEIN"/>
    <property type="match status" value="1"/>
</dbReference>
<keyword evidence="2" id="KW-1185">Reference proteome</keyword>
<dbReference type="RefSeq" id="WP_220209005.1">
    <property type="nucleotide sequence ID" value="NZ_BNJK01000002.1"/>
</dbReference>
<gene>
    <name evidence="1" type="ORF">KSF_082950</name>
</gene>
<proteinExistence type="predicted"/>
<evidence type="ECO:0000313" key="1">
    <source>
        <dbReference type="EMBL" id="GHO98247.1"/>
    </source>
</evidence>
<reference evidence="1" key="1">
    <citation type="submission" date="2020-10" db="EMBL/GenBank/DDBJ databases">
        <title>Taxonomic study of unclassified bacteria belonging to the class Ktedonobacteria.</title>
        <authorList>
            <person name="Yabe S."/>
            <person name="Wang C.M."/>
            <person name="Zheng Y."/>
            <person name="Sakai Y."/>
            <person name="Cavaletti L."/>
            <person name="Monciardini P."/>
            <person name="Donadio S."/>
        </authorList>
    </citation>
    <scope>NUCLEOTIDE SEQUENCE</scope>
    <source>
        <strain evidence="1">ID150040</strain>
    </source>
</reference>
<evidence type="ECO:0008006" key="3">
    <source>
        <dbReference type="Google" id="ProtNLM"/>
    </source>
</evidence>
<dbReference type="PANTHER" id="PTHR38479">
    <property type="entry name" value="LMO0824 PROTEIN"/>
    <property type="match status" value="1"/>
</dbReference>
<dbReference type="InterPro" id="IPR009351">
    <property type="entry name" value="AlkZ-like"/>
</dbReference>
<dbReference type="EMBL" id="BNJK01000002">
    <property type="protein sequence ID" value="GHO98247.1"/>
    <property type="molecule type" value="Genomic_DNA"/>
</dbReference>
<name>A0A8J3IWR8_9CHLR</name>
<sequence length="370" mass="41431">MITLTVDDLLRLRLQAQQLIMRQSNVAQIVRTTCGIQAQEMEAAALSLRARSSGLTQADVEQARVQERSIIRTWGPRGTFHLLATEDLPWLLSLFGPVFIAANQRRRAELGLDEDTCQFSMRLICNALASKGPLTRAELVESLETHNLRIEGQARPHLLQRAALEGLICLGPDRGKEPTYVLLKDWVDQWSQISIPSHTEAMAQLTLRYLNAYGPATPEDMAAWAGLPLKWIRPAWSAIANQLQEMQIDASSVWQLKTQRMDLAALPDPEVHLLPRYDTYLLGYHKRDLIVPPQYARRVNAGGGIVHPTILLDGRVIATWHNTKQSKSRLNIAIKPFEPPLSLAILPGLEAEINDMARFLSIDEIISTPA</sequence>
<protein>
    <recommendedName>
        <fullName evidence="3">Winged helix DNA-binding domain-containing protein</fullName>
    </recommendedName>
</protein>
<evidence type="ECO:0000313" key="2">
    <source>
        <dbReference type="Proteomes" id="UP000597444"/>
    </source>
</evidence>
<dbReference type="AlphaFoldDB" id="A0A8J3IWR8"/>
<accession>A0A8J3IWR8</accession>
<dbReference type="Proteomes" id="UP000597444">
    <property type="component" value="Unassembled WGS sequence"/>
</dbReference>
<dbReference type="Pfam" id="PF06224">
    <property type="entry name" value="AlkZ-like"/>
    <property type="match status" value="1"/>
</dbReference>
<organism evidence="1 2">
    <name type="scientific">Reticulibacter mediterranei</name>
    <dbReference type="NCBI Taxonomy" id="2778369"/>
    <lineage>
        <taxon>Bacteria</taxon>
        <taxon>Bacillati</taxon>
        <taxon>Chloroflexota</taxon>
        <taxon>Ktedonobacteria</taxon>
        <taxon>Ktedonobacterales</taxon>
        <taxon>Reticulibacteraceae</taxon>
        <taxon>Reticulibacter</taxon>
    </lineage>
</organism>